<dbReference type="PRINTS" id="PR00385">
    <property type="entry name" value="P450"/>
</dbReference>
<protein>
    <submittedName>
        <fullName evidence="8">Cytochrome</fullName>
    </submittedName>
</protein>
<dbReference type="InterPro" id="IPR002397">
    <property type="entry name" value="Cyt_P450_B"/>
</dbReference>
<dbReference type="SUPFAM" id="SSF48264">
    <property type="entry name" value="Cytochrome P450"/>
    <property type="match status" value="1"/>
</dbReference>
<dbReference type="GO" id="GO:0005506">
    <property type="term" value="F:iron ion binding"/>
    <property type="evidence" value="ECO:0007669"/>
    <property type="project" value="InterPro"/>
</dbReference>
<dbReference type="FunFam" id="1.10.630.10:FF:000018">
    <property type="entry name" value="Cytochrome P450 monooxygenase"/>
    <property type="match status" value="1"/>
</dbReference>
<dbReference type="STRING" id="1943.AQJ64_43510"/>
<keyword evidence="3 7" id="KW-0479">Metal-binding</keyword>
<accession>A0A124I0T5</accession>
<evidence type="ECO:0000256" key="5">
    <source>
        <dbReference type="ARBA" id="ARBA00023004"/>
    </source>
</evidence>
<sequence>MTTTDTAESTGADAAPAYPTVRAGCPLALPPLVGEMREERPVARVTLWDGSRPWVITRYADARQALRDPRLSADLHRPGFPFISPVQKLQQNQDLPVGFLRMDPPEHSRQRRMLTQEFIVKRMERMRSEVDAMVDRLLDDMIAAGSPADLVGGFALPLPSLVICKLLGVPYQDHEFFQEQSRLMLDQTAGLESVLAAREELRGYFDRLAVHKRRRPADDLLSRLVAEQETPGHLSHDEVVGMAAVLLVAGHETTANMIGIGVLNLLERPDQWAALCEDPALVPGAVEELLRYQTVIHTGLPRVATEDIEMGGVTIRAGEGILIQLAAANRDPRFYDDPDRLDVRRPVRQHLAFGFGVHQCLGLPLARLELQSALAGIVRRLPRLRVTKPLEQLDFRHRMNVYGVFELPVVW</sequence>
<name>A0A124I0T5_9ACTN</name>
<dbReference type="InterPro" id="IPR001128">
    <property type="entry name" value="Cyt_P450"/>
</dbReference>
<evidence type="ECO:0000256" key="4">
    <source>
        <dbReference type="ARBA" id="ARBA00023002"/>
    </source>
</evidence>
<dbReference type="GO" id="GO:0016705">
    <property type="term" value="F:oxidoreductase activity, acting on paired donors, with incorporation or reduction of molecular oxygen"/>
    <property type="evidence" value="ECO:0007669"/>
    <property type="project" value="InterPro"/>
</dbReference>
<organism evidence="8 9">
    <name type="scientific">Streptomyces griseoruber</name>
    <dbReference type="NCBI Taxonomy" id="1943"/>
    <lineage>
        <taxon>Bacteria</taxon>
        <taxon>Bacillati</taxon>
        <taxon>Actinomycetota</taxon>
        <taxon>Actinomycetes</taxon>
        <taxon>Kitasatosporales</taxon>
        <taxon>Streptomycetaceae</taxon>
        <taxon>Streptomyces</taxon>
    </lineage>
</organism>
<dbReference type="PROSITE" id="PS00086">
    <property type="entry name" value="CYTOCHROME_P450"/>
    <property type="match status" value="1"/>
</dbReference>
<evidence type="ECO:0000313" key="9">
    <source>
        <dbReference type="Proteomes" id="UP000052982"/>
    </source>
</evidence>
<keyword evidence="2 7" id="KW-0349">Heme</keyword>
<dbReference type="GO" id="GO:0004497">
    <property type="term" value="F:monooxygenase activity"/>
    <property type="evidence" value="ECO:0007669"/>
    <property type="project" value="UniProtKB-KW"/>
</dbReference>
<dbReference type="PRINTS" id="PR00359">
    <property type="entry name" value="BP450"/>
</dbReference>
<dbReference type="CDD" id="cd11030">
    <property type="entry name" value="CYP105-like"/>
    <property type="match status" value="1"/>
</dbReference>
<comment type="caution">
    <text evidence="8">The sequence shown here is derived from an EMBL/GenBank/DDBJ whole genome shotgun (WGS) entry which is preliminary data.</text>
</comment>
<dbReference type="InterPro" id="IPR017972">
    <property type="entry name" value="Cyt_P450_CS"/>
</dbReference>
<dbReference type="Gene3D" id="1.10.630.10">
    <property type="entry name" value="Cytochrome P450"/>
    <property type="match status" value="1"/>
</dbReference>
<dbReference type="Proteomes" id="UP000052982">
    <property type="component" value="Unassembled WGS sequence"/>
</dbReference>
<comment type="similarity">
    <text evidence="1 7">Belongs to the cytochrome P450 family.</text>
</comment>
<evidence type="ECO:0000256" key="6">
    <source>
        <dbReference type="ARBA" id="ARBA00023033"/>
    </source>
</evidence>
<dbReference type="OrthoDB" id="4133219at2"/>
<dbReference type="InterPro" id="IPR036396">
    <property type="entry name" value="Cyt_P450_sf"/>
</dbReference>
<evidence type="ECO:0000313" key="8">
    <source>
        <dbReference type="EMBL" id="KUN75161.1"/>
    </source>
</evidence>
<evidence type="ECO:0000256" key="7">
    <source>
        <dbReference type="RuleBase" id="RU000461"/>
    </source>
</evidence>
<dbReference type="PANTHER" id="PTHR46696">
    <property type="entry name" value="P450, PUTATIVE (EUROFUNG)-RELATED"/>
    <property type="match status" value="1"/>
</dbReference>
<keyword evidence="5 7" id="KW-0408">Iron</keyword>
<evidence type="ECO:0000256" key="1">
    <source>
        <dbReference type="ARBA" id="ARBA00010617"/>
    </source>
</evidence>
<keyword evidence="6 7" id="KW-0503">Monooxygenase</keyword>
<proteinExistence type="inferred from homology"/>
<dbReference type="AlphaFoldDB" id="A0A124I0T5"/>
<reference evidence="8 9" key="1">
    <citation type="submission" date="2015-10" db="EMBL/GenBank/DDBJ databases">
        <title>Draft genome sequence of Streptomyces griseoruber DSM 40281, type strain for the species Streptomyces griseoruber.</title>
        <authorList>
            <person name="Ruckert C."/>
            <person name="Winkler A."/>
            <person name="Kalinowski J."/>
            <person name="Kampfer P."/>
            <person name="Glaeser S."/>
        </authorList>
    </citation>
    <scope>NUCLEOTIDE SEQUENCE [LARGE SCALE GENOMIC DNA]</scope>
    <source>
        <strain evidence="8 9">DSM 40281</strain>
    </source>
</reference>
<keyword evidence="9" id="KW-1185">Reference proteome</keyword>
<keyword evidence="4 7" id="KW-0560">Oxidoreductase</keyword>
<evidence type="ECO:0000256" key="2">
    <source>
        <dbReference type="ARBA" id="ARBA00022617"/>
    </source>
</evidence>
<gene>
    <name evidence="8" type="ORF">AQJ64_43510</name>
</gene>
<dbReference type="GO" id="GO:0020037">
    <property type="term" value="F:heme binding"/>
    <property type="evidence" value="ECO:0007669"/>
    <property type="project" value="InterPro"/>
</dbReference>
<dbReference type="Pfam" id="PF00067">
    <property type="entry name" value="p450"/>
    <property type="match status" value="1"/>
</dbReference>
<dbReference type="RefSeq" id="WP_055634261.1">
    <property type="nucleotide sequence ID" value="NZ_JBIRRP010000024.1"/>
</dbReference>
<dbReference type="PANTHER" id="PTHR46696:SF1">
    <property type="entry name" value="CYTOCHROME P450 YJIB-RELATED"/>
    <property type="match status" value="1"/>
</dbReference>
<dbReference type="EMBL" id="LMWW01000089">
    <property type="protein sequence ID" value="KUN75161.1"/>
    <property type="molecule type" value="Genomic_DNA"/>
</dbReference>
<evidence type="ECO:0000256" key="3">
    <source>
        <dbReference type="ARBA" id="ARBA00022723"/>
    </source>
</evidence>